<evidence type="ECO:0000256" key="1">
    <source>
        <dbReference type="SAM" id="Phobius"/>
    </source>
</evidence>
<organism evidence="2">
    <name type="scientific">hydrothermal vent metagenome</name>
    <dbReference type="NCBI Taxonomy" id="652676"/>
    <lineage>
        <taxon>unclassified sequences</taxon>
        <taxon>metagenomes</taxon>
        <taxon>ecological metagenomes</taxon>
    </lineage>
</organism>
<sequence>MAQVLNISKDNKSSFFHAGFLVIVSAFLILSLSPNRGLSAQIQIYNLPMVVGNYAPEFQETRPKINDFLHEHARVGLFKTRTEIYLPYNKILIFSGNIYALRGHNIFTTLAPALQFQKREYLTGFGFTGLVNWPIFQQKSWAIHLNGKISSFRQLTVDLSQRNRWNFEHQLGCSANFTLNEAVQISLNAYQYRIIEDIQYDNLNQSYINSSGGFATLQFQF</sequence>
<proteinExistence type="predicted"/>
<keyword evidence="1" id="KW-0472">Membrane</keyword>
<dbReference type="AlphaFoldDB" id="A0A3B1ADM3"/>
<name>A0A3B1ADM3_9ZZZZ</name>
<accession>A0A3B1ADM3</accession>
<keyword evidence="1" id="KW-1133">Transmembrane helix</keyword>
<feature type="transmembrane region" description="Helical" evidence="1">
    <location>
        <begin position="15"/>
        <end position="33"/>
    </location>
</feature>
<gene>
    <name evidence="2" type="ORF">MNBD_ALPHA03-60</name>
</gene>
<keyword evidence="1" id="KW-0812">Transmembrane</keyword>
<reference evidence="2" key="1">
    <citation type="submission" date="2018-06" db="EMBL/GenBank/DDBJ databases">
        <authorList>
            <person name="Zhirakovskaya E."/>
        </authorList>
    </citation>
    <scope>NUCLEOTIDE SEQUENCE</scope>
</reference>
<protein>
    <submittedName>
        <fullName evidence="2">Uncharacterized protein</fullName>
    </submittedName>
</protein>
<dbReference type="EMBL" id="UOFW01000072">
    <property type="protein sequence ID" value="VAX04009.1"/>
    <property type="molecule type" value="Genomic_DNA"/>
</dbReference>
<evidence type="ECO:0000313" key="2">
    <source>
        <dbReference type="EMBL" id="VAX04009.1"/>
    </source>
</evidence>